<dbReference type="SUPFAM" id="SSF53474">
    <property type="entry name" value="alpha/beta-Hydrolases"/>
    <property type="match status" value="1"/>
</dbReference>
<feature type="region of interest" description="Disordered" evidence="9">
    <location>
        <begin position="1275"/>
        <end position="1299"/>
    </location>
</feature>
<keyword evidence="5 8" id="KW-0808">Transferase</keyword>
<evidence type="ECO:0000259" key="10">
    <source>
        <dbReference type="PROSITE" id="PS51969"/>
    </source>
</evidence>
<evidence type="ECO:0000256" key="1">
    <source>
        <dbReference type="ARBA" id="ARBA00001933"/>
    </source>
</evidence>
<feature type="compositionally biased region" description="Basic and acidic residues" evidence="9">
    <location>
        <begin position="1394"/>
        <end position="1404"/>
    </location>
</feature>
<reference evidence="11" key="2">
    <citation type="submission" date="2021-08" db="EMBL/GenBank/DDBJ databases">
        <authorList>
            <person name="Eriksson T."/>
        </authorList>
    </citation>
    <scope>NUCLEOTIDE SEQUENCE</scope>
    <source>
        <strain evidence="11">Stoneville</strain>
        <tissue evidence="11">Whole head</tissue>
    </source>
</reference>
<dbReference type="SUPFAM" id="SSF53756">
    <property type="entry name" value="UDP-Glycosyltransferase/glycogen phosphorylase"/>
    <property type="match status" value="1"/>
</dbReference>
<dbReference type="EMBL" id="JABDTM020025705">
    <property type="protein sequence ID" value="KAH0812932.1"/>
    <property type="molecule type" value="Genomic_DNA"/>
</dbReference>
<keyword evidence="7 8" id="KW-0119">Carbohydrate metabolism</keyword>
<feature type="compositionally biased region" description="Basic and acidic residues" evidence="9">
    <location>
        <begin position="1845"/>
        <end position="1867"/>
    </location>
</feature>
<protein>
    <recommendedName>
        <fullName evidence="8">Alpha-1,4 glucan phosphorylase</fullName>
        <ecNumber evidence="8">2.4.1.1</ecNumber>
    </recommendedName>
</protein>
<dbReference type="Gene3D" id="3.40.50.1820">
    <property type="entry name" value="alpha/beta hydrolase"/>
    <property type="match status" value="1"/>
</dbReference>
<feature type="region of interest" description="Disordered" evidence="9">
    <location>
        <begin position="929"/>
        <end position="957"/>
    </location>
</feature>
<comment type="catalytic activity">
    <reaction evidence="8">
        <text>[(1-&gt;4)-alpha-D-glucosyl](n) + phosphate = [(1-&gt;4)-alpha-D-glucosyl](n-1) + alpha-D-glucose 1-phosphate</text>
        <dbReference type="Rhea" id="RHEA:41732"/>
        <dbReference type="Rhea" id="RHEA-COMP:9584"/>
        <dbReference type="Rhea" id="RHEA-COMP:9586"/>
        <dbReference type="ChEBI" id="CHEBI:15444"/>
        <dbReference type="ChEBI" id="CHEBI:43474"/>
        <dbReference type="ChEBI" id="CHEBI:58601"/>
        <dbReference type="EC" id="2.4.1.1"/>
    </reaction>
</comment>
<dbReference type="CDD" id="cd04300">
    <property type="entry name" value="GT35_Glycogen_Phosphorylase"/>
    <property type="match status" value="1"/>
</dbReference>
<proteinExistence type="inferred from homology"/>
<dbReference type="FunFam" id="3.40.50.2000:FF:000005">
    <property type="entry name" value="Alpha-1,4 glucan phosphorylase"/>
    <property type="match status" value="1"/>
</dbReference>
<reference evidence="11" key="1">
    <citation type="journal article" date="2020" name="J Insects Food Feed">
        <title>The yellow mealworm (Tenebrio molitor) genome: a resource for the emerging insects as food and feed industry.</title>
        <authorList>
            <person name="Eriksson T."/>
            <person name="Andere A."/>
            <person name="Kelstrup H."/>
            <person name="Emery V."/>
            <person name="Picard C."/>
        </authorList>
    </citation>
    <scope>NUCLEOTIDE SEQUENCE</scope>
    <source>
        <strain evidence="11">Stoneville</strain>
        <tissue evidence="11">Whole head</tissue>
    </source>
</reference>
<dbReference type="Gene3D" id="3.40.50.2000">
    <property type="entry name" value="Glycogen Phosphorylase B"/>
    <property type="match status" value="2"/>
</dbReference>
<dbReference type="Proteomes" id="UP000719412">
    <property type="component" value="Unassembled WGS sequence"/>
</dbReference>
<dbReference type="NCBIfam" id="TIGR02093">
    <property type="entry name" value="P_ylase"/>
    <property type="match status" value="1"/>
</dbReference>
<gene>
    <name evidence="11" type="ORF">GEV33_009858</name>
</gene>
<feature type="region of interest" description="Disordered" evidence="9">
    <location>
        <begin position="887"/>
        <end position="910"/>
    </location>
</feature>
<keyword evidence="12" id="KW-1185">Reference proteome</keyword>
<evidence type="ECO:0000256" key="7">
    <source>
        <dbReference type="ARBA" id="ARBA00023277"/>
    </source>
</evidence>
<dbReference type="InterPro" id="IPR035090">
    <property type="entry name" value="Pyridoxal_P_attach_site"/>
</dbReference>
<keyword evidence="4 8" id="KW-0328">Glycosyltransferase</keyword>
<feature type="region of interest" description="Disordered" evidence="9">
    <location>
        <begin position="1844"/>
        <end position="1893"/>
    </location>
</feature>
<dbReference type="InterPro" id="IPR031756">
    <property type="entry name" value="BGBP_N"/>
</dbReference>
<dbReference type="EC" id="2.4.1.1" evidence="8"/>
<dbReference type="GO" id="GO:0008184">
    <property type="term" value="F:glycogen phosphorylase activity"/>
    <property type="evidence" value="ECO:0007669"/>
    <property type="project" value="InterPro"/>
</dbReference>
<feature type="region of interest" description="Disordered" evidence="9">
    <location>
        <begin position="1356"/>
        <end position="1410"/>
    </location>
</feature>
<dbReference type="Gene3D" id="3.60.10.10">
    <property type="entry name" value="Endonuclease/exonuclease/phosphatase"/>
    <property type="match status" value="1"/>
</dbReference>
<dbReference type="GO" id="GO:0005737">
    <property type="term" value="C:cytoplasm"/>
    <property type="evidence" value="ECO:0007669"/>
    <property type="project" value="TreeGrafter"/>
</dbReference>
<dbReference type="InterPro" id="IPR029058">
    <property type="entry name" value="AB_hydrolase_fold"/>
</dbReference>
<keyword evidence="3" id="KW-0321">Glycogen metabolism</keyword>
<accession>A0A8J6LAH5</accession>
<organism evidence="11 12">
    <name type="scientific">Tenebrio molitor</name>
    <name type="common">Yellow mealworm beetle</name>
    <dbReference type="NCBI Taxonomy" id="7067"/>
    <lineage>
        <taxon>Eukaryota</taxon>
        <taxon>Metazoa</taxon>
        <taxon>Ecdysozoa</taxon>
        <taxon>Arthropoda</taxon>
        <taxon>Hexapoda</taxon>
        <taxon>Insecta</taxon>
        <taxon>Pterygota</taxon>
        <taxon>Neoptera</taxon>
        <taxon>Endopterygota</taxon>
        <taxon>Coleoptera</taxon>
        <taxon>Polyphaga</taxon>
        <taxon>Cucujiformia</taxon>
        <taxon>Tenebrionidae</taxon>
        <taxon>Tenebrio</taxon>
    </lineage>
</organism>
<evidence type="ECO:0000313" key="12">
    <source>
        <dbReference type="Proteomes" id="UP000719412"/>
    </source>
</evidence>
<evidence type="ECO:0000256" key="4">
    <source>
        <dbReference type="ARBA" id="ARBA00022676"/>
    </source>
</evidence>
<dbReference type="GO" id="GO:0005980">
    <property type="term" value="P:glycogen catabolic process"/>
    <property type="evidence" value="ECO:0007669"/>
    <property type="project" value="TreeGrafter"/>
</dbReference>
<comment type="similarity">
    <text evidence="2 8">Belongs to the glycogen phosphorylase family.</text>
</comment>
<dbReference type="PANTHER" id="PTHR11468">
    <property type="entry name" value="GLYCOGEN PHOSPHORYLASE"/>
    <property type="match status" value="1"/>
</dbReference>
<name>A0A8J6LAH5_TENMO</name>
<dbReference type="InterPro" id="IPR043030">
    <property type="entry name" value="BGBP_N_sf"/>
</dbReference>
<sequence length="2328" mass="266489">MINLGIQSSVDEALYQVGLDIEELEELEEDAGLGNGGLGRLAACFLDSMATLGMAAYGYGIRYEYGIFAQKIIDGEQREEPDDWLRFGNPWEKARPEYMLPVNFYGNVIDTPNGKKWVNTQVVFALPYDNPIPGYGNNVVNTMRLWSAKSPVDFNLKFFNDGDYIEAVLDRNLAENISRVLYPNDNNFEGKELRLKQEYFMCAATLQDIIRRFKAAKFGTRETTRTNFELLPDKVAIQLNDTHPSLAIPELMRILVDIEGIPWNKAWDITVKTCAYTNHTVLPEALERWSVDMLQSMLPRHLEIIYHINHFHLENVLKKWPGDLERMRRMSLVEEEGGKRVNMAHLSIVGSHAVNGVAKIHSEIIKADLFKDFYELTPEKFQNKTNGITPRRWLLLCNPGLSDLISDKIGEDWITHLEQLQQLKKWAKDANFQRGVLKVKQENKLKLAQLIEKDYGIKVNPASIFDIHVKRIHEYKRQLLNCLHIITVYNRIKKNPAARITPRTVMIGGKAAPGYYTAKKIIQLINSVAKVVNNDPIVGDKLKVIFLENYRVTLAEKIIPAADLSEQISTAGTEASGTGNMKFQLNGALTIGTLDGANVEMAEEMGLENIFIFGMTVEEVEELKRKNYNAYDYYNANPELKQAVDQIQNGFFSPNNPDEFKDLADILLKYDRFFLLADYDAYIKKQEEVNRVYENQTKWVEMVINNIATSGKFSSDRTIIEYGKDIWGVEPNYDKLPDPNQRCDMFLAIFGALFIGASGRDLLEPKFQVLTPHELMVQVPHYDDTELVTFRIGVRRRGREVEDLELGENDIDNNRIFIYDQRLNLRLGDTLNYLAAFRDKKGYRAQTGVYVFDGVYYKKSGRRQRLRRGILSTTDKIEIDDDAEEFNPTESRFGGRRHHHHHGGGGGGQWPGLGGPGGPQGFNPFGPPRGPNFGQNFPNRPPSFGPPPNFGGGGCDDHRHDMCHRRDTERWQSTSPSTTLGVDVEYHCKICNSNKPGDVQQTTSRRQDVEDYIENFDSREFDFGASIPIITTVLAFGMNWIILPFSDRWRAPTLSSASLLNVFRRICISKLDADLRLVESGTCLVPPWATVCTKAETEVWALAAAAGHEAGSGKSRRSRNSEVLGPLFLSGASICRLANSQSQVAPSRSTGTRADRYREIPGAANFNLSPWPKKWPGSAEIGQSALHCTWLRSSSFGFPEVLTVVFGGRQSAGKDRSGVWPAPAYRAGPGLRGRQLCLGLPALLLCPLRPLLPKYRRAGAWAILKNLHLDRISGSERGDERKRRKMAGGGGRLDEKDENDRMMLAKIEGLEQKKDIMLNKSKLKERKDERMYIDDYLANEERKKEEGDKNRRLTVEKRFKEKVNKKVDGQRKQKSEKKHKEESRYRKSTNGKITEQKEKRKREEGEEEGCMETKVHIGNKWCKIITMNSKEMKTTRRRVDDAMKENREDCILLGGDFNVLNGNKQEDEEVEWTYIGSREETVIDYGIVNEEAWKRVEEFRIGERVESDHLQIALRKRRGGKEQKRKGNRINKVQIRPPMGRQLVEYAANRAVLAQFCDAIPTGPQFIDNVWRETHFGHGARLSLIHINRTKVYARQTQNGKSPKIMALQMLLILEVIIILFSPSSAYPIYGTKRYGRSSMQRVSSWAPYPMVRTQRYPVNYYELYPYSQTYPDEYYPQETYPVYYPPARTSKYEVYQAVLPYYYGDRLLSRPGYGYYDSDPTVDFQEEMMQEAEREEREEAQPIGHELLYENEDQNEDSLDDVNAAFLQNLIMSQMYKEAIDNQKDYYDDYYPTEEYGKWEDVPKQKSRYSQEDEDVRELKQLVKPKNKPNFDDIHWFQRSNFRNQKEQHSKNSYAEKRDKTFDRKQLVKLSTTAPPPVSSSLAPKRDARGQKEEVLMRPATPVRHPFSSPVLEMMSKDDERKRAPSVYDTIKHMLDMEKSLENKYGVDEIRPHMKKRIISSEESLTHQLSVLKKAQLGGRLLIRHDGVVDVFVWHWHPFHFQLGSLLLEWPTLRASCTNLHPVTQFSRLYRLSSPEQDNGFVLASTLNSSFDVKTTNLTYLDENNNSNFLLIIAMILAVKGRGPDEKCAPRNAISKTYPLIILEKMELLGEFSAADEALRSLPWALIATFNLSSENSPTPSCQQRSPEVSAQRGLRKKVKELGINKFSLLGWSDGGISSMIISAKYPDAVDKLVIWGANAYILPEEIKSYEALRDISKWSDKMKAPLIKLYTEEGLQKMWSNWCDAVNEMYEKNNGNVCKEVLDKIKCPTLILHGDQDPMVASVHPSHLVSSISGSKLHRFPEGKHNIHLRFAKEFNDVVSEFLSQS</sequence>
<keyword evidence="6 8" id="KW-0663">Pyridoxal phosphate</keyword>
<evidence type="ECO:0000256" key="8">
    <source>
        <dbReference type="RuleBase" id="RU000587"/>
    </source>
</evidence>
<evidence type="ECO:0000256" key="9">
    <source>
        <dbReference type="SAM" id="MobiDB-lite"/>
    </source>
</evidence>
<dbReference type="Pfam" id="PF00343">
    <property type="entry name" value="Phosphorylase"/>
    <property type="match status" value="1"/>
</dbReference>
<feature type="domain" description="CBM39" evidence="10">
    <location>
        <begin position="760"/>
        <end position="863"/>
    </location>
</feature>
<dbReference type="GO" id="GO:0030170">
    <property type="term" value="F:pyridoxal phosphate binding"/>
    <property type="evidence" value="ECO:0007669"/>
    <property type="project" value="InterPro"/>
</dbReference>
<dbReference type="PROSITE" id="PS51969">
    <property type="entry name" value="CBM39"/>
    <property type="match status" value="1"/>
</dbReference>
<evidence type="ECO:0000256" key="2">
    <source>
        <dbReference type="ARBA" id="ARBA00006047"/>
    </source>
</evidence>
<evidence type="ECO:0000256" key="6">
    <source>
        <dbReference type="ARBA" id="ARBA00022898"/>
    </source>
</evidence>
<feature type="compositionally biased region" description="Pro residues" evidence="9">
    <location>
        <begin position="939"/>
        <end position="949"/>
    </location>
</feature>
<dbReference type="Gene3D" id="2.60.40.2140">
    <property type="entry name" value="Beta-1,3-glucan-recognition protein, N-terminal domain"/>
    <property type="match status" value="1"/>
</dbReference>
<dbReference type="FunFam" id="3.40.50.2000:FF:000149">
    <property type="entry name" value="Glycogen phosphorylase, muscle form"/>
    <property type="match status" value="1"/>
</dbReference>
<dbReference type="GO" id="GO:0030246">
    <property type="term" value="F:carbohydrate binding"/>
    <property type="evidence" value="ECO:0007669"/>
    <property type="project" value="InterPro"/>
</dbReference>
<dbReference type="InterPro" id="IPR000811">
    <property type="entry name" value="Glyco_trans_35"/>
</dbReference>
<evidence type="ECO:0000313" key="11">
    <source>
        <dbReference type="EMBL" id="KAH0812932.1"/>
    </source>
</evidence>
<dbReference type="InterPro" id="IPR036691">
    <property type="entry name" value="Endo/exonu/phosph_ase_sf"/>
</dbReference>
<feature type="compositionally biased region" description="Basic residues" evidence="9">
    <location>
        <begin position="894"/>
        <end position="903"/>
    </location>
</feature>
<evidence type="ECO:0000256" key="3">
    <source>
        <dbReference type="ARBA" id="ARBA00022600"/>
    </source>
</evidence>
<dbReference type="PROSITE" id="PS00102">
    <property type="entry name" value="PHOSPHORYLASE"/>
    <property type="match status" value="1"/>
</dbReference>
<dbReference type="PANTHER" id="PTHR11468:SF13">
    <property type="entry name" value="GLYCOGEN PHOSPHORYLASE"/>
    <property type="match status" value="1"/>
</dbReference>
<evidence type="ECO:0000256" key="5">
    <source>
        <dbReference type="ARBA" id="ARBA00022679"/>
    </source>
</evidence>
<feature type="compositionally biased region" description="Basic and acidic residues" evidence="9">
    <location>
        <begin position="1356"/>
        <end position="1385"/>
    </location>
</feature>
<comment type="function">
    <text evidence="8">Allosteric enzyme that catalyzes the rate-limiting step in glycogen catabolism, the phosphorolytic cleavage of glycogen to produce glucose-1-phosphate, and plays a central role in maintaining cellular and organismal glucose homeostasis.</text>
</comment>
<comment type="caution">
    <text evidence="11">The sequence shown here is derived from an EMBL/GenBank/DDBJ whole genome shotgun (WGS) entry which is preliminary data.</text>
</comment>
<dbReference type="InterPro" id="IPR011833">
    <property type="entry name" value="Glycg_phsphrylas"/>
</dbReference>
<comment type="cofactor">
    <cofactor evidence="1 8">
        <name>pyridoxal 5'-phosphate</name>
        <dbReference type="ChEBI" id="CHEBI:597326"/>
    </cofactor>
</comment>